<comment type="caution">
    <text evidence="2">The sequence shown here is derived from an EMBL/GenBank/DDBJ whole genome shotgun (WGS) entry which is preliminary data.</text>
</comment>
<evidence type="ECO:0000313" key="3">
    <source>
        <dbReference type="Proteomes" id="UP000095464"/>
    </source>
</evidence>
<reference evidence="3" key="1">
    <citation type="submission" date="2015-11" db="EMBL/GenBank/DDBJ databases">
        <title>Genomic diversity of Staphylococcus saprophyticus strains from urinary tract infections, animal surfaces, and fermented foods.</title>
        <authorList>
            <person name="Wolfe B.E."/>
        </authorList>
    </citation>
    <scope>NUCLEOTIDE SEQUENCE [LARGE SCALE GENOMIC DNA]</scope>
    <source>
        <strain evidence="3">738_7</strain>
    </source>
</reference>
<gene>
    <name evidence="2" type="ORF">ASS94_01010</name>
</gene>
<name>A0AAP7IFE6_9STAP</name>
<dbReference type="AlphaFoldDB" id="A0AAP7IFE6"/>
<keyword evidence="1" id="KW-0472">Membrane</keyword>
<dbReference type="RefSeq" id="WP_069854335.1">
    <property type="nucleotide sequence ID" value="NZ_LNPX01000004.1"/>
</dbReference>
<evidence type="ECO:0000256" key="1">
    <source>
        <dbReference type="SAM" id="Phobius"/>
    </source>
</evidence>
<feature type="transmembrane region" description="Helical" evidence="1">
    <location>
        <begin position="39"/>
        <end position="59"/>
    </location>
</feature>
<keyword evidence="1" id="KW-1133">Transmembrane helix</keyword>
<sequence>METAIHIGLIIILLTMIITLLLDRFGNFEKSKGYKKTRNIIDIISLIYAVVALVVLFLFT</sequence>
<dbReference type="Proteomes" id="UP000095464">
    <property type="component" value="Unassembled WGS sequence"/>
</dbReference>
<accession>A0AAP7IFE6</accession>
<keyword evidence="1" id="KW-0812">Transmembrane</keyword>
<organism evidence="2 3">
    <name type="scientific">Staphylococcus equorum</name>
    <dbReference type="NCBI Taxonomy" id="246432"/>
    <lineage>
        <taxon>Bacteria</taxon>
        <taxon>Bacillati</taxon>
        <taxon>Bacillota</taxon>
        <taxon>Bacilli</taxon>
        <taxon>Bacillales</taxon>
        <taxon>Staphylococcaceae</taxon>
        <taxon>Staphylococcus</taxon>
    </lineage>
</organism>
<feature type="transmembrane region" description="Helical" evidence="1">
    <location>
        <begin position="6"/>
        <end position="27"/>
    </location>
</feature>
<dbReference type="EMBL" id="LNPX01000004">
    <property type="protein sequence ID" value="OEK58935.1"/>
    <property type="molecule type" value="Genomic_DNA"/>
</dbReference>
<protein>
    <submittedName>
        <fullName evidence="2">Uncharacterized protein</fullName>
    </submittedName>
</protein>
<evidence type="ECO:0000313" key="2">
    <source>
        <dbReference type="EMBL" id="OEK58935.1"/>
    </source>
</evidence>
<proteinExistence type="predicted"/>